<evidence type="ECO:0000313" key="2">
    <source>
        <dbReference type="EMBL" id="KAK9419858.1"/>
    </source>
</evidence>
<accession>A0ABR2UYT8</accession>
<evidence type="ECO:0008006" key="4">
    <source>
        <dbReference type="Google" id="ProtNLM"/>
    </source>
</evidence>
<evidence type="ECO:0000313" key="3">
    <source>
        <dbReference type="Proteomes" id="UP001408356"/>
    </source>
</evidence>
<feature type="region of interest" description="Disordered" evidence="1">
    <location>
        <begin position="102"/>
        <end position="233"/>
    </location>
</feature>
<evidence type="ECO:0000256" key="1">
    <source>
        <dbReference type="SAM" id="MobiDB-lite"/>
    </source>
</evidence>
<sequence>MDYRTELEVLQRYMNEVAVRRLEEDYNRRILRELVHDYHLIAFNTNKWSIDDIPWWVRAKSHKMELQRKTNPAMTREEVARFQATAAIPGWSGPISSLSAINSPQNHLLSQPGSHSAADKAANHDQRVHTIPAPPNSPTSPVRPSTRAQLKSRNAEDLPRCGTESASDTSTSPSGSTARGEHTQNTTPTSHECRMTGTATSSAFVRQKKNQTPLKGLPDGVSRKRNSLPCLSD</sequence>
<name>A0ABR2UYT8_9PEZI</name>
<dbReference type="EMBL" id="JARVKF010000279">
    <property type="protein sequence ID" value="KAK9419858.1"/>
    <property type="molecule type" value="Genomic_DNA"/>
</dbReference>
<feature type="compositionally biased region" description="Basic and acidic residues" evidence="1">
    <location>
        <begin position="117"/>
        <end position="128"/>
    </location>
</feature>
<comment type="caution">
    <text evidence="2">The sequence shown here is derived from an EMBL/GenBank/DDBJ whole genome shotgun (WGS) entry which is preliminary data.</text>
</comment>
<feature type="compositionally biased region" description="Low complexity" evidence="1">
    <location>
        <begin position="163"/>
        <end position="177"/>
    </location>
</feature>
<organism evidence="2 3">
    <name type="scientific">Seiridium unicorne</name>
    <dbReference type="NCBI Taxonomy" id="138068"/>
    <lineage>
        <taxon>Eukaryota</taxon>
        <taxon>Fungi</taxon>
        <taxon>Dikarya</taxon>
        <taxon>Ascomycota</taxon>
        <taxon>Pezizomycotina</taxon>
        <taxon>Sordariomycetes</taxon>
        <taxon>Xylariomycetidae</taxon>
        <taxon>Amphisphaeriales</taxon>
        <taxon>Sporocadaceae</taxon>
        <taxon>Seiridium</taxon>
    </lineage>
</organism>
<reference evidence="2 3" key="1">
    <citation type="journal article" date="2024" name="J. Plant Pathol.">
        <title>Sequence and assembly of the genome of Seiridium unicorne, isolate CBS 538.82, causal agent of cypress canker disease.</title>
        <authorList>
            <person name="Scali E."/>
            <person name="Rocca G.D."/>
            <person name="Danti R."/>
            <person name="Garbelotto M."/>
            <person name="Barberini S."/>
            <person name="Baroncelli R."/>
            <person name="Emiliani G."/>
        </authorList>
    </citation>
    <scope>NUCLEOTIDE SEQUENCE [LARGE SCALE GENOMIC DNA]</scope>
    <source>
        <strain evidence="2 3">BM-138-508</strain>
    </source>
</reference>
<feature type="compositionally biased region" description="Polar residues" evidence="1">
    <location>
        <begin position="102"/>
        <end position="114"/>
    </location>
</feature>
<gene>
    <name evidence="2" type="ORF">SUNI508_06864</name>
</gene>
<proteinExistence type="predicted"/>
<feature type="compositionally biased region" description="Polar residues" evidence="1">
    <location>
        <begin position="139"/>
        <end position="152"/>
    </location>
</feature>
<keyword evidence="3" id="KW-1185">Reference proteome</keyword>
<dbReference type="Proteomes" id="UP001408356">
    <property type="component" value="Unassembled WGS sequence"/>
</dbReference>
<protein>
    <recommendedName>
        <fullName evidence="4">Clr5 domain-containing protein</fullName>
    </recommendedName>
</protein>